<dbReference type="InterPro" id="IPR017494">
    <property type="entry name" value="PSI_PsaG"/>
</dbReference>
<dbReference type="EMBL" id="CAUYUE010000010">
    <property type="protein sequence ID" value="CAK0784166.1"/>
    <property type="molecule type" value="Genomic_DNA"/>
</dbReference>
<keyword evidence="10" id="KW-0809">Transit peptide</keyword>
<evidence type="ECO:0000256" key="7">
    <source>
        <dbReference type="ARBA" id="ARBA00022640"/>
    </source>
</evidence>
<evidence type="ECO:0000313" key="16">
    <source>
        <dbReference type="Proteomes" id="UP001314263"/>
    </source>
</evidence>
<protein>
    <recommendedName>
        <fullName evidence="4">Photosystem I reaction center subunit V, chloroplastic</fullName>
    </recommendedName>
    <alternativeName>
        <fullName evidence="13">PSI-G</fullName>
    </alternativeName>
</protein>
<dbReference type="NCBIfam" id="TIGR03051">
    <property type="entry name" value="PS_I_psaG_plant"/>
    <property type="match status" value="1"/>
</dbReference>
<keyword evidence="9" id="KW-0603">Photosystem I</keyword>
<keyword evidence="7" id="KW-0934">Plastid</keyword>
<keyword evidence="11 14" id="KW-1133">Transmembrane helix</keyword>
<gene>
    <name evidence="15" type="ORF">CVIRNUC_007369</name>
</gene>
<keyword evidence="16" id="KW-1185">Reference proteome</keyword>
<organism evidence="15 16">
    <name type="scientific">Coccomyxa viridis</name>
    <dbReference type="NCBI Taxonomy" id="1274662"/>
    <lineage>
        <taxon>Eukaryota</taxon>
        <taxon>Viridiplantae</taxon>
        <taxon>Chlorophyta</taxon>
        <taxon>core chlorophytes</taxon>
        <taxon>Trebouxiophyceae</taxon>
        <taxon>Trebouxiophyceae incertae sedis</taxon>
        <taxon>Coccomyxaceae</taxon>
        <taxon>Coccomyxa</taxon>
    </lineage>
</organism>
<sequence>MVSALASSVSLRSGTALSAPRPVARKSSARVMPVRALSDTNVIIGGATVASLALGRFVFLPFQRANAKKQGLPVQNGETNLEAGDRLAEEASFALKTNDPAGFNIVDVFAWGAIGHALGYFALATASLNNTPGFDPKPF</sequence>
<dbReference type="Pfam" id="PF01241">
    <property type="entry name" value="PSI_PSAK"/>
    <property type="match status" value="1"/>
</dbReference>
<dbReference type="Gene3D" id="1.10.286.40">
    <property type="entry name" value="Chlorophyll a-b binding protein like"/>
    <property type="match status" value="1"/>
</dbReference>
<evidence type="ECO:0000256" key="2">
    <source>
        <dbReference type="ARBA" id="ARBA00004229"/>
    </source>
</evidence>
<evidence type="ECO:0000256" key="4">
    <source>
        <dbReference type="ARBA" id="ARBA00013810"/>
    </source>
</evidence>
<accession>A0AAV1IBC9</accession>
<dbReference type="AlphaFoldDB" id="A0AAV1IBC9"/>
<dbReference type="GO" id="GO:0009535">
    <property type="term" value="C:chloroplast thylakoid membrane"/>
    <property type="evidence" value="ECO:0007669"/>
    <property type="project" value="InterPro"/>
</dbReference>
<comment type="caution">
    <text evidence="15">The sequence shown here is derived from an EMBL/GenBank/DDBJ whole genome shotgun (WGS) entry which is preliminary data.</text>
</comment>
<dbReference type="GO" id="GO:0009522">
    <property type="term" value="C:photosystem I"/>
    <property type="evidence" value="ECO:0007669"/>
    <property type="project" value="UniProtKB-KW"/>
</dbReference>
<dbReference type="PANTHER" id="PTHR34195">
    <property type="entry name" value="PHOTOSYSTEM I REACTION CENTER SUBUNIT V, CHLOROPLASTIC-RELATED"/>
    <property type="match status" value="1"/>
</dbReference>
<comment type="similarity">
    <text evidence="3">Belongs to the PsaG/PsaK family.</text>
</comment>
<evidence type="ECO:0000256" key="10">
    <source>
        <dbReference type="ARBA" id="ARBA00022946"/>
    </source>
</evidence>
<keyword evidence="8 14" id="KW-0812">Transmembrane</keyword>
<evidence type="ECO:0000256" key="6">
    <source>
        <dbReference type="ARBA" id="ARBA00022531"/>
    </source>
</evidence>
<evidence type="ECO:0000256" key="8">
    <source>
        <dbReference type="ARBA" id="ARBA00022692"/>
    </source>
</evidence>
<evidence type="ECO:0000256" key="11">
    <source>
        <dbReference type="ARBA" id="ARBA00022989"/>
    </source>
</evidence>
<evidence type="ECO:0000256" key="14">
    <source>
        <dbReference type="SAM" id="Phobius"/>
    </source>
</evidence>
<evidence type="ECO:0000256" key="9">
    <source>
        <dbReference type="ARBA" id="ARBA00022836"/>
    </source>
</evidence>
<dbReference type="PROSITE" id="PS01026">
    <property type="entry name" value="PHOTOSYSTEM_I_PSAGK"/>
    <property type="match status" value="1"/>
</dbReference>
<evidence type="ECO:0000256" key="1">
    <source>
        <dbReference type="ARBA" id="ARBA00004141"/>
    </source>
</evidence>
<dbReference type="PANTHER" id="PTHR34195:SF1">
    <property type="entry name" value="PHOTOSYSTEM I REACTION CENTER SUBUNIT V, CHLOROPLASTIC"/>
    <property type="match status" value="1"/>
</dbReference>
<dbReference type="InterPro" id="IPR023618">
    <property type="entry name" value="PSI_PsaG/PsaK_dom"/>
</dbReference>
<keyword evidence="6" id="KW-0602">Photosynthesis</keyword>
<dbReference type="InterPro" id="IPR000549">
    <property type="entry name" value="PSI_PsaG/PsaK"/>
</dbReference>
<evidence type="ECO:0000313" key="15">
    <source>
        <dbReference type="EMBL" id="CAK0784166.1"/>
    </source>
</evidence>
<evidence type="ECO:0000256" key="5">
    <source>
        <dbReference type="ARBA" id="ARBA00022528"/>
    </source>
</evidence>
<evidence type="ECO:0000256" key="12">
    <source>
        <dbReference type="ARBA" id="ARBA00023136"/>
    </source>
</evidence>
<feature type="transmembrane region" description="Helical" evidence="14">
    <location>
        <begin position="42"/>
        <end position="62"/>
    </location>
</feature>
<proteinExistence type="inferred from homology"/>
<dbReference type="InterPro" id="IPR016370">
    <property type="entry name" value="PSI_PsaG/PsaK_pln"/>
</dbReference>
<evidence type="ECO:0000256" key="3">
    <source>
        <dbReference type="ARBA" id="ARBA00006458"/>
    </source>
</evidence>
<keyword evidence="5" id="KW-0150">Chloroplast</keyword>
<dbReference type="Proteomes" id="UP001314263">
    <property type="component" value="Unassembled WGS sequence"/>
</dbReference>
<comment type="subcellular location">
    <subcellularLocation>
        <location evidence="1">Membrane</location>
        <topology evidence="1">Multi-pass membrane protein</topology>
    </subcellularLocation>
    <subcellularLocation>
        <location evidence="2">Plastid</location>
        <location evidence="2">Chloroplast</location>
    </subcellularLocation>
</comment>
<evidence type="ECO:0000256" key="13">
    <source>
        <dbReference type="ARBA" id="ARBA00033434"/>
    </source>
</evidence>
<keyword evidence="12 14" id="KW-0472">Membrane</keyword>
<dbReference type="GO" id="GO:0015979">
    <property type="term" value="P:photosynthesis"/>
    <property type="evidence" value="ECO:0007669"/>
    <property type="project" value="UniProtKB-KW"/>
</dbReference>
<reference evidence="15 16" key="1">
    <citation type="submission" date="2023-10" db="EMBL/GenBank/DDBJ databases">
        <authorList>
            <person name="Maclean D."/>
            <person name="Macfadyen A."/>
        </authorList>
    </citation>
    <scope>NUCLEOTIDE SEQUENCE [LARGE SCALE GENOMIC DNA]</scope>
</reference>
<name>A0AAV1IBC9_9CHLO</name>